<organism evidence="2 3">
    <name type="scientific">Phytophthora fragariae</name>
    <dbReference type="NCBI Taxonomy" id="53985"/>
    <lineage>
        <taxon>Eukaryota</taxon>
        <taxon>Sar</taxon>
        <taxon>Stramenopiles</taxon>
        <taxon>Oomycota</taxon>
        <taxon>Peronosporomycetes</taxon>
        <taxon>Peronosporales</taxon>
        <taxon>Peronosporaceae</taxon>
        <taxon>Phytophthora</taxon>
    </lineage>
</organism>
<gene>
    <name evidence="2" type="ORF">PF005_g30147</name>
</gene>
<protein>
    <submittedName>
        <fullName evidence="2">Uncharacterized protein</fullName>
    </submittedName>
</protein>
<proteinExistence type="predicted"/>
<reference evidence="2 3" key="1">
    <citation type="submission" date="2018-08" db="EMBL/GenBank/DDBJ databases">
        <title>Genomic investigation of the strawberry pathogen Phytophthora fragariae indicates pathogenicity is determined by transcriptional variation in three key races.</title>
        <authorList>
            <person name="Adams T.M."/>
            <person name="Armitage A.D."/>
            <person name="Sobczyk M.K."/>
            <person name="Bates H.J."/>
            <person name="Dunwell J.M."/>
            <person name="Nellist C.F."/>
            <person name="Harrison R.J."/>
        </authorList>
    </citation>
    <scope>NUCLEOTIDE SEQUENCE [LARGE SCALE GENOMIC DNA]</scope>
    <source>
        <strain evidence="2 3">NOV-27</strain>
    </source>
</reference>
<evidence type="ECO:0000256" key="1">
    <source>
        <dbReference type="SAM" id="MobiDB-lite"/>
    </source>
</evidence>
<dbReference type="EMBL" id="QXGB01005055">
    <property type="protein sequence ID" value="KAE9164158.1"/>
    <property type="molecule type" value="Genomic_DNA"/>
</dbReference>
<feature type="non-terminal residue" evidence="2">
    <location>
        <position position="29"/>
    </location>
</feature>
<evidence type="ECO:0000313" key="2">
    <source>
        <dbReference type="EMBL" id="KAE9164158.1"/>
    </source>
</evidence>
<accession>A0A6A3VAT8</accession>
<evidence type="ECO:0000313" key="3">
    <source>
        <dbReference type="Proteomes" id="UP000433483"/>
    </source>
</evidence>
<name>A0A6A3VAT8_9STRA</name>
<dbReference type="Proteomes" id="UP000433483">
    <property type="component" value="Unassembled WGS sequence"/>
</dbReference>
<comment type="caution">
    <text evidence="2">The sequence shown here is derived from an EMBL/GenBank/DDBJ whole genome shotgun (WGS) entry which is preliminary data.</text>
</comment>
<dbReference type="AlphaFoldDB" id="A0A6A3VAT8"/>
<keyword evidence="3" id="KW-1185">Reference proteome</keyword>
<sequence length="29" mass="2997">MHGSTPRKQSDEIDADVDGAARSVIQAAA</sequence>
<feature type="region of interest" description="Disordered" evidence="1">
    <location>
        <begin position="1"/>
        <end position="29"/>
    </location>
</feature>